<dbReference type="GO" id="GO:0005730">
    <property type="term" value="C:nucleolus"/>
    <property type="evidence" value="ECO:0007669"/>
    <property type="project" value="UniProtKB-UniRule"/>
</dbReference>
<dbReference type="PANTHER" id="PTHR23405">
    <property type="entry name" value="MAINTENANCE OF KILLER 16 MAK16 PROTEIN-RELATED"/>
    <property type="match status" value="1"/>
</dbReference>
<dbReference type="GO" id="GO:0030687">
    <property type="term" value="C:preribosome, large subunit precursor"/>
    <property type="evidence" value="ECO:0007669"/>
    <property type="project" value="TreeGrafter"/>
</dbReference>
<evidence type="ECO:0000256" key="1">
    <source>
        <dbReference type="ARBA" id="ARBA00004123"/>
    </source>
</evidence>
<evidence type="ECO:0000256" key="4">
    <source>
        <dbReference type="PIRNR" id="PIRNR003352"/>
    </source>
</evidence>
<dbReference type="GO" id="GO:0000470">
    <property type="term" value="P:maturation of LSU-rRNA"/>
    <property type="evidence" value="ECO:0007669"/>
    <property type="project" value="TreeGrafter"/>
</dbReference>
<keyword evidence="7" id="KW-1185">Reference proteome</keyword>
<dbReference type="PIRSF" id="PIRSF003352">
    <property type="entry name" value="MAK16"/>
    <property type="match status" value="1"/>
</dbReference>
<proteinExistence type="inferred from homology"/>
<evidence type="ECO:0000259" key="5">
    <source>
        <dbReference type="Pfam" id="PF01778"/>
    </source>
</evidence>
<dbReference type="EMBL" id="JATAAI010000061">
    <property type="protein sequence ID" value="KAK1732657.1"/>
    <property type="molecule type" value="Genomic_DNA"/>
</dbReference>
<dbReference type="Gene3D" id="3.30.390.110">
    <property type="match status" value="1"/>
</dbReference>
<comment type="similarity">
    <text evidence="2 4">Belongs to the MAK16 family.</text>
</comment>
<evidence type="ECO:0000256" key="3">
    <source>
        <dbReference type="ARBA" id="ARBA00023242"/>
    </source>
</evidence>
<name>A0AAD9D3T7_9STRA</name>
<dbReference type="FunFam" id="3.30.390.110:FF:000001">
    <property type="entry name" value="Protein MAK16 homolog"/>
    <property type="match status" value="1"/>
</dbReference>
<feature type="domain" description="Ribosomal eL28/Mak16" evidence="5">
    <location>
        <begin position="6"/>
        <end position="126"/>
    </location>
</feature>
<accession>A0AAD9D3T7</accession>
<dbReference type="GO" id="GO:0000460">
    <property type="term" value="P:maturation of 5.8S rRNA"/>
    <property type="evidence" value="ECO:0007669"/>
    <property type="project" value="TreeGrafter"/>
</dbReference>
<gene>
    <name evidence="6" type="ORF">QTG54_016634</name>
</gene>
<protein>
    <recommendedName>
        <fullName evidence="4">Protein MAK16 homolog</fullName>
    </recommendedName>
</protein>
<evidence type="ECO:0000313" key="6">
    <source>
        <dbReference type="EMBL" id="KAK1732657.1"/>
    </source>
</evidence>
<organism evidence="6 7">
    <name type="scientific">Skeletonema marinoi</name>
    <dbReference type="NCBI Taxonomy" id="267567"/>
    <lineage>
        <taxon>Eukaryota</taxon>
        <taxon>Sar</taxon>
        <taxon>Stramenopiles</taxon>
        <taxon>Ochrophyta</taxon>
        <taxon>Bacillariophyta</taxon>
        <taxon>Coscinodiscophyceae</taxon>
        <taxon>Thalassiosirophycidae</taxon>
        <taxon>Thalassiosirales</taxon>
        <taxon>Skeletonemataceae</taxon>
        <taxon>Skeletonema</taxon>
        <taxon>Skeletonema marinoi-dohrnii complex</taxon>
    </lineage>
</organism>
<sequence>MQHDEMIWQVINHQFCSYKSTITKSKGANKDKKQFCKHPYSTTGLCNRSSCPLANSKYATIREENGRMHLYIKTVERAHSPKNLWEKIYLSRNYAKALAQLDEHLQYFPKAQIHRNKQRLTKIHQYLLRMRKLKLRQINGTKSVKARVHRKVEVREERREKKALVAAKIENSIEKELVERLARGTYGDIYNFPEVPYQKALEEVEKQGEEELEVESEEELEVRFVASLCCFVAFMFDCY</sequence>
<dbReference type="PANTHER" id="PTHR23405:SF4">
    <property type="entry name" value="PROTEIN MAK16 HOMOLOG"/>
    <property type="match status" value="1"/>
</dbReference>
<dbReference type="Pfam" id="PF04874">
    <property type="entry name" value="Mak16"/>
    <property type="match status" value="1"/>
</dbReference>
<keyword evidence="3 4" id="KW-0539">Nucleus</keyword>
<dbReference type="InterPro" id="IPR006958">
    <property type="entry name" value="Mak16"/>
</dbReference>
<evidence type="ECO:0000256" key="2">
    <source>
        <dbReference type="ARBA" id="ARBA00005514"/>
    </source>
</evidence>
<comment type="caution">
    <text evidence="6">The sequence shown here is derived from an EMBL/GenBank/DDBJ whole genome shotgun (WGS) entry which is preliminary data.</text>
</comment>
<evidence type="ECO:0000313" key="7">
    <source>
        <dbReference type="Proteomes" id="UP001224775"/>
    </source>
</evidence>
<reference evidence="6" key="1">
    <citation type="submission" date="2023-06" db="EMBL/GenBank/DDBJ databases">
        <title>Survivors Of The Sea: Transcriptome response of Skeletonema marinoi to long-term dormancy.</title>
        <authorList>
            <person name="Pinder M.I.M."/>
            <person name="Kourtchenko O."/>
            <person name="Robertson E.K."/>
            <person name="Larsson T."/>
            <person name="Maumus F."/>
            <person name="Osuna-Cruz C.M."/>
            <person name="Vancaester E."/>
            <person name="Stenow R."/>
            <person name="Vandepoele K."/>
            <person name="Ploug H."/>
            <person name="Bruchert V."/>
            <person name="Godhe A."/>
            <person name="Topel M."/>
        </authorList>
    </citation>
    <scope>NUCLEOTIDE SEQUENCE</scope>
    <source>
        <strain evidence="6">R05AC</strain>
    </source>
</reference>
<comment type="subcellular location">
    <subcellularLocation>
        <location evidence="1">Nucleus</location>
    </subcellularLocation>
</comment>
<dbReference type="Proteomes" id="UP001224775">
    <property type="component" value="Unassembled WGS sequence"/>
</dbReference>
<dbReference type="Pfam" id="PF01778">
    <property type="entry name" value="Ribosomal_L28e"/>
    <property type="match status" value="1"/>
</dbReference>
<dbReference type="InterPro" id="IPR029004">
    <property type="entry name" value="Ribosomal_eL28/Mak16"/>
</dbReference>
<dbReference type="AlphaFoldDB" id="A0AAD9D3T7"/>